<accession>A0A7R9P170</accession>
<dbReference type="EMBL" id="OE008801">
    <property type="protein sequence ID" value="CAD7463670.1"/>
    <property type="molecule type" value="Genomic_DNA"/>
</dbReference>
<dbReference type="PANTHER" id="PTHR11923:SF93">
    <property type="entry name" value="GH07959P-RELATED"/>
    <property type="match status" value="1"/>
</dbReference>
<evidence type="ECO:0000256" key="6">
    <source>
        <dbReference type="ARBA" id="ARBA00023136"/>
    </source>
</evidence>
<dbReference type="InterPro" id="IPR002159">
    <property type="entry name" value="CD36_fam"/>
</dbReference>
<dbReference type="GO" id="GO:0005737">
    <property type="term" value="C:cytoplasm"/>
    <property type="evidence" value="ECO:0007669"/>
    <property type="project" value="TreeGrafter"/>
</dbReference>
<dbReference type="Pfam" id="PF01130">
    <property type="entry name" value="CD36"/>
    <property type="match status" value="1"/>
</dbReference>
<dbReference type="PANTHER" id="PTHR11923">
    <property type="entry name" value="SCAVENGER RECEPTOR CLASS B TYPE-1 SR-B1"/>
    <property type="match status" value="1"/>
</dbReference>
<evidence type="ECO:0008006" key="10">
    <source>
        <dbReference type="Google" id="ProtNLM"/>
    </source>
</evidence>
<gene>
    <name evidence="9" type="ORF">TTEB3V08_LOCUS11552</name>
</gene>
<comment type="subcellular location">
    <subcellularLocation>
        <location evidence="1">Cell membrane</location>
    </subcellularLocation>
</comment>
<organism evidence="9">
    <name type="scientific">Timema tahoe</name>
    <dbReference type="NCBI Taxonomy" id="61484"/>
    <lineage>
        <taxon>Eukaryota</taxon>
        <taxon>Metazoa</taxon>
        <taxon>Ecdysozoa</taxon>
        <taxon>Arthropoda</taxon>
        <taxon>Hexapoda</taxon>
        <taxon>Insecta</taxon>
        <taxon>Pterygota</taxon>
        <taxon>Neoptera</taxon>
        <taxon>Polyneoptera</taxon>
        <taxon>Phasmatodea</taxon>
        <taxon>Timematodea</taxon>
        <taxon>Timematoidea</taxon>
        <taxon>Timematidae</taxon>
        <taxon>Timema</taxon>
    </lineage>
</organism>
<dbReference type="GO" id="GO:0005044">
    <property type="term" value="F:scavenger receptor activity"/>
    <property type="evidence" value="ECO:0007669"/>
    <property type="project" value="TreeGrafter"/>
</dbReference>
<evidence type="ECO:0000256" key="3">
    <source>
        <dbReference type="ARBA" id="ARBA00022475"/>
    </source>
</evidence>
<evidence type="ECO:0000256" key="4">
    <source>
        <dbReference type="ARBA" id="ARBA00022692"/>
    </source>
</evidence>
<sequence>MRLAKFITRNGTASWDGHYNMATGAGDIYQVGQLKNWNYSNRTRFYSGDCGRIHGSAGELWPPFRARDDKIDMFVPDLCKSIALDYCDDVEVSGAMGYRYKASASILDNGTLDSSTACFCGGRCSPVGVLNVSSCRFGSPAFVSYPHFYLGDQYYLQQVEGLSPDKDRHEFYVTLEPTSGIPLDVAARVQVNILLEDRPNVGLYEGIPTLYMPVIWFEARGTVTTDQVSSLAPLAALPTLVLACTLTLLTLGALLVAGVAVYWWLHPETSAHFLERRCQKRSATKLDHSLSPLVKDNKKSESIILKVRSSSSRKLCLSVITRQLPRALRDEDSHIAPSVTLTSDPDTRIPT</sequence>
<evidence type="ECO:0000256" key="5">
    <source>
        <dbReference type="ARBA" id="ARBA00022989"/>
    </source>
</evidence>
<feature type="transmembrane region" description="Helical" evidence="8">
    <location>
        <begin position="240"/>
        <end position="265"/>
    </location>
</feature>
<evidence type="ECO:0000256" key="8">
    <source>
        <dbReference type="SAM" id="Phobius"/>
    </source>
</evidence>
<keyword evidence="7" id="KW-0325">Glycoprotein</keyword>
<dbReference type="AlphaFoldDB" id="A0A7R9P170"/>
<keyword evidence="4 8" id="KW-0812">Transmembrane</keyword>
<comment type="similarity">
    <text evidence="2">Belongs to the CD36 family.</text>
</comment>
<keyword evidence="3" id="KW-1003">Cell membrane</keyword>
<proteinExistence type="inferred from homology"/>
<evidence type="ECO:0000256" key="1">
    <source>
        <dbReference type="ARBA" id="ARBA00004236"/>
    </source>
</evidence>
<dbReference type="PRINTS" id="PR01609">
    <property type="entry name" value="CD36FAMILY"/>
</dbReference>
<evidence type="ECO:0000313" key="9">
    <source>
        <dbReference type="EMBL" id="CAD7463670.1"/>
    </source>
</evidence>
<keyword evidence="6 8" id="KW-0472">Membrane</keyword>
<name>A0A7R9P170_9NEOP</name>
<reference evidence="9" key="1">
    <citation type="submission" date="2020-11" db="EMBL/GenBank/DDBJ databases">
        <authorList>
            <person name="Tran Van P."/>
        </authorList>
    </citation>
    <scope>NUCLEOTIDE SEQUENCE</scope>
</reference>
<keyword evidence="5 8" id="KW-1133">Transmembrane helix</keyword>
<evidence type="ECO:0000256" key="7">
    <source>
        <dbReference type="ARBA" id="ARBA00023180"/>
    </source>
</evidence>
<evidence type="ECO:0000256" key="2">
    <source>
        <dbReference type="ARBA" id="ARBA00010532"/>
    </source>
</evidence>
<dbReference type="GO" id="GO:0005886">
    <property type="term" value="C:plasma membrane"/>
    <property type="evidence" value="ECO:0007669"/>
    <property type="project" value="UniProtKB-SubCell"/>
</dbReference>
<protein>
    <recommendedName>
        <fullName evidence="10">Protein peste</fullName>
    </recommendedName>
</protein>